<sequence>MDYDSPNVYCFGYHLLLCWECNSCSINDSCYSSTWQLSLRKLQHKYQTKLMFEQDKRLGAITEALVTMKAEGLCFGKLFQERHQKLEGNGNQVAGSCATIERGPVRLILVVVIACIQASVSLDRIIRFLDATELQNQHIQPMKKGKEIEKSIDIRSTTISWDCSMKPNLRNINYLLNLEGRYQDTLKRCSLVKDIDMLPCGDLTVIGERGDNLSGGQKQDMSWEL</sequence>
<dbReference type="PANTHER" id="PTHR24223:SF369">
    <property type="entry name" value="ABC TRANSPORTER C FAMILY MEMBER 10"/>
    <property type="match status" value="1"/>
</dbReference>
<reference evidence="3" key="2">
    <citation type="submission" date="2021-03" db="UniProtKB">
        <authorList>
            <consortium name="EnsemblPlants"/>
        </authorList>
    </citation>
    <scope>IDENTIFICATION</scope>
</reference>
<dbReference type="Proteomes" id="UP000596660">
    <property type="component" value="Unplaced"/>
</dbReference>
<keyword evidence="4" id="KW-1185">Reference proteome</keyword>
<protein>
    <submittedName>
        <fullName evidence="3">Uncharacterized protein</fullName>
    </submittedName>
</protein>
<dbReference type="GO" id="GO:0016020">
    <property type="term" value="C:membrane"/>
    <property type="evidence" value="ECO:0007669"/>
    <property type="project" value="TreeGrafter"/>
</dbReference>
<organism evidence="3 4">
    <name type="scientific">Chenopodium quinoa</name>
    <name type="common">Quinoa</name>
    <dbReference type="NCBI Taxonomy" id="63459"/>
    <lineage>
        <taxon>Eukaryota</taxon>
        <taxon>Viridiplantae</taxon>
        <taxon>Streptophyta</taxon>
        <taxon>Embryophyta</taxon>
        <taxon>Tracheophyta</taxon>
        <taxon>Spermatophyta</taxon>
        <taxon>Magnoliopsida</taxon>
        <taxon>eudicotyledons</taxon>
        <taxon>Gunneridae</taxon>
        <taxon>Pentapetalae</taxon>
        <taxon>Caryophyllales</taxon>
        <taxon>Chenopodiaceae</taxon>
        <taxon>Chenopodioideae</taxon>
        <taxon>Atripliceae</taxon>
        <taxon>Chenopodium</taxon>
    </lineage>
</organism>
<name>A0A803LJQ1_CHEQI</name>
<dbReference type="InterPro" id="IPR027417">
    <property type="entry name" value="P-loop_NTPase"/>
</dbReference>
<dbReference type="Gramene" id="AUR62014198-RA">
    <property type="protein sequence ID" value="AUR62014198-RA:cds"/>
    <property type="gene ID" value="AUR62014198"/>
</dbReference>
<dbReference type="Gene3D" id="3.40.50.300">
    <property type="entry name" value="P-loop containing nucleotide triphosphate hydrolases"/>
    <property type="match status" value="1"/>
</dbReference>
<dbReference type="GO" id="GO:0042626">
    <property type="term" value="F:ATPase-coupled transmembrane transporter activity"/>
    <property type="evidence" value="ECO:0007669"/>
    <property type="project" value="TreeGrafter"/>
</dbReference>
<dbReference type="GO" id="GO:0005524">
    <property type="term" value="F:ATP binding"/>
    <property type="evidence" value="ECO:0007669"/>
    <property type="project" value="UniProtKB-KW"/>
</dbReference>
<accession>A0A803LJQ1</accession>
<dbReference type="AlphaFoldDB" id="A0A803LJQ1"/>
<reference evidence="3" key="1">
    <citation type="journal article" date="2017" name="Nature">
        <title>The genome of Chenopodium quinoa.</title>
        <authorList>
            <person name="Jarvis D.E."/>
            <person name="Ho Y.S."/>
            <person name="Lightfoot D.J."/>
            <person name="Schmoeckel S.M."/>
            <person name="Li B."/>
            <person name="Borm T.J.A."/>
            <person name="Ohyanagi H."/>
            <person name="Mineta K."/>
            <person name="Michell C.T."/>
            <person name="Saber N."/>
            <person name="Kharbatia N.M."/>
            <person name="Rupper R.R."/>
            <person name="Sharp A.R."/>
            <person name="Dally N."/>
            <person name="Boughton B.A."/>
            <person name="Woo Y.H."/>
            <person name="Gao G."/>
            <person name="Schijlen E.G.W.M."/>
            <person name="Guo X."/>
            <person name="Momin A.A."/>
            <person name="Negrao S."/>
            <person name="Al-Babili S."/>
            <person name="Gehring C."/>
            <person name="Roessner U."/>
            <person name="Jung C."/>
            <person name="Murphy K."/>
            <person name="Arold S.T."/>
            <person name="Gojobori T."/>
            <person name="van der Linden C.G."/>
            <person name="van Loo E.N."/>
            <person name="Jellen E.N."/>
            <person name="Maughan P.J."/>
            <person name="Tester M."/>
        </authorList>
    </citation>
    <scope>NUCLEOTIDE SEQUENCE [LARGE SCALE GENOMIC DNA]</scope>
    <source>
        <strain evidence="3">cv. PI 614886</strain>
    </source>
</reference>
<evidence type="ECO:0000313" key="4">
    <source>
        <dbReference type="Proteomes" id="UP000596660"/>
    </source>
</evidence>
<dbReference type="PANTHER" id="PTHR24223">
    <property type="entry name" value="ATP-BINDING CASSETTE SUB-FAMILY C"/>
    <property type="match status" value="1"/>
</dbReference>
<evidence type="ECO:0000313" key="3">
    <source>
        <dbReference type="EnsemblPlants" id="AUR62014198-RA:cds"/>
    </source>
</evidence>
<dbReference type="InterPro" id="IPR050173">
    <property type="entry name" value="ABC_transporter_C-like"/>
</dbReference>
<keyword evidence="2" id="KW-0067">ATP-binding</keyword>
<evidence type="ECO:0000256" key="2">
    <source>
        <dbReference type="ARBA" id="ARBA00022840"/>
    </source>
</evidence>
<dbReference type="SUPFAM" id="SSF52540">
    <property type="entry name" value="P-loop containing nucleoside triphosphate hydrolases"/>
    <property type="match status" value="1"/>
</dbReference>
<proteinExistence type="predicted"/>
<evidence type="ECO:0000256" key="1">
    <source>
        <dbReference type="ARBA" id="ARBA00022741"/>
    </source>
</evidence>
<dbReference type="EnsemblPlants" id="AUR62014198-RA">
    <property type="protein sequence ID" value="AUR62014198-RA:cds"/>
    <property type="gene ID" value="AUR62014198"/>
</dbReference>
<keyword evidence="1" id="KW-0547">Nucleotide-binding</keyword>